<protein>
    <submittedName>
        <fullName evidence="3">M23 family metallopeptidase</fullName>
    </submittedName>
</protein>
<proteinExistence type="predicted"/>
<dbReference type="GO" id="GO:0004222">
    <property type="term" value="F:metalloendopeptidase activity"/>
    <property type="evidence" value="ECO:0007669"/>
    <property type="project" value="TreeGrafter"/>
</dbReference>
<dbReference type="Gene3D" id="2.70.70.10">
    <property type="entry name" value="Glucose Permease (Domain IIA)"/>
    <property type="match status" value="1"/>
</dbReference>
<dbReference type="InterPro" id="IPR011055">
    <property type="entry name" value="Dup_hybrid_motif"/>
</dbReference>
<dbReference type="InterPro" id="IPR016047">
    <property type="entry name" value="M23ase_b-sheet_dom"/>
</dbReference>
<dbReference type="InterPro" id="IPR050570">
    <property type="entry name" value="Cell_wall_metabolism_enzyme"/>
</dbReference>
<dbReference type="OrthoDB" id="9810477at2"/>
<dbReference type="PANTHER" id="PTHR21666:SF270">
    <property type="entry name" value="MUREIN HYDROLASE ACTIVATOR ENVC"/>
    <property type="match status" value="1"/>
</dbReference>
<organism evidence="3 4">
    <name type="scientific">Kaistella carnis</name>
    <dbReference type="NCBI Taxonomy" id="1241979"/>
    <lineage>
        <taxon>Bacteria</taxon>
        <taxon>Pseudomonadati</taxon>
        <taxon>Bacteroidota</taxon>
        <taxon>Flavobacteriia</taxon>
        <taxon>Flavobacteriales</taxon>
        <taxon>Weeksellaceae</taxon>
        <taxon>Chryseobacterium group</taxon>
        <taxon>Kaistella</taxon>
    </lineage>
</organism>
<feature type="signal peptide" evidence="1">
    <location>
        <begin position="1"/>
        <end position="30"/>
    </location>
</feature>
<gene>
    <name evidence="3" type="ORF">EIB73_12305</name>
</gene>
<evidence type="ECO:0000313" key="4">
    <source>
        <dbReference type="Proteomes" id="UP000270185"/>
    </source>
</evidence>
<dbReference type="PANTHER" id="PTHR21666">
    <property type="entry name" value="PEPTIDASE-RELATED"/>
    <property type="match status" value="1"/>
</dbReference>
<sequence length="289" mass="32596">MKLQKHKIINMKLKISILVLTVLFSQMMNAQFNTFTRTVVNKDIPATENQNVLRKQNTEITKEGKKNGFMNIFKTTSKAELKREIDSLKSIMMKNNSSKLKDQKFDFKRIEDSLVLILKANAHLKNDLKSVKTFSFIDDNEQNLVSKIHMPLKNGISVTSPYGTRTHPIFGGRKLHNGADLKANYEKVYSVMDGIVTASGWDPKGGGNYIKVKHSNSFVTAYMHLSEIYYKVGEFVKAGFTIAKSGNSGNSTGPHLHFSVIENGNYINPIRFLNDLIKANNLIAQNYAN</sequence>
<keyword evidence="4" id="KW-1185">Reference proteome</keyword>
<feature type="chain" id="PRO_5017928510" evidence="1">
    <location>
        <begin position="31"/>
        <end position="289"/>
    </location>
</feature>
<evidence type="ECO:0000259" key="2">
    <source>
        <dbReference type="Pfam" id="PF01551"/>
    </source>
</evidence>
<dbReference type="Pfam" id="PF01551">
    <property type="entry name" value="Peptidase_M23"/>
    <property type="match status" value="1"/>
</dbReference>
<dbReference type="AlphaFoldDB" id="A0A3G8XKP8"/>
<dbReference type="KEGG" id="ccas:EIB73_12305"/>
<reference evidence="4" key="1">
    <citation type="submission" date="2018-11" db="EMBL/GenBank/DDBJ databases">
        <title>Proposal to divide the Flavobacteriaceae and reorganize its genera based on Amino Acid Identity values calculated from whole genome sequences.</title>
        <authorList>
            <person name="Nicholson A.C."/>
            <person name="Gulvik C.A."/>
            <person name="Whitney A.M."/>
            <person name="Humrighouse B.W."/>
            <person name="Bell M."/>
            <person name="Holmes B."/>
            <person name="Steigerwalt A.G."/>
            <person name="Villarma A."/>
            <person name="Sheth M."/>
            <person name="Batra D."/>
            <person name="Pryor J."/>
            <person name="Bernardet J.-F."/>
            <person name="Hugo C."/>
            <person name="Kampfer P."/>
            <person name="Newman J.D."/>
            <person name="McQuiston J.R."/>
        </authorList>
    </citation>
    <scope>NUCLEOTIDE SEQUENCE [LARGE SCALE GENOMIC DNA]</scope>
    <source>
        <strain evidence="4">G0081</strain>
    </source>
</reference>
<keyword evidence="1" id="KW-0732">Signal</keyword>
<dbReference type="SUPFAM" id="SSF51261">
    <property type="entry name" value="Duplicated hybrid motif"/>
    <property type="match status" value="1"/>
</dbReference>
<feature type="domain" description="M23ase beta-sheet core" evidence="2">
    <location>
        <begin position="175"/>
        <end position="269"/>
    </location>
</feature>
<name>A0A3G8XKP8_9FLAO</name>
<dbReference type="CDD" id="cd12797">
    <property type="entry name" value="M23_peptidase"/>
    <property type="match status" value="1"/>
</dbReference>
<evidence type="ECO:0000256" key="1">
    <source>
        <dbReference type="SAM" id="SignalP"/>
    </source>
</evidence>
<dbReference type="Proteomes" id="UP000270185">
    <property type="component" value="Chromosome"/>
</dbReference>
<accession>A0A3G8XKP8</accession>
<evidence type="ECO:0000313" key="3">
    <source>
        <dbReference type="EMBL" id="AZI33920.1"/>
    </source>
</evidence>
<dbReference type="EMBL" id="CP034159">
    <property type="protein sequence ID" value="AZI33920.1"/>
    <property type="molecule type" value="Genomic_DNA"/>
</dbReference>